<organism evidence="1 2">
    <name type="scientific">Methylomonas rivi</name>
    <dbReference type="NCBI Taxonomy" id="2952226"/>
    <lineage>
        <taxon>Bacteria</taxon>
        <taxon>Pseudomonadati</taxon>
        <taxon>Pseudomonadota</taxon>
        <taxon>Gammaproteobacteria</taxon>
        <taxon>Methylococcales</taxon>
        <taxon>Methylococcaceae</taxon>
        <taxon>Methylomonas</taxon>
    </lineage>
</organism>
<dbReference type="SUPFAM" id="SSF75169">
    <property type="entry name" value="DsrEFH-like"/>
    <property type="match status" value="1"/>
</dbReference>
<dbReference type="Gene3D" id="3.40.1260.10">
    <property type="entry name" value="DsrEFH-like"/>
    <property type="match status" value="1"/>
</dbReference>
<protein>
    <submittedName>
        <fullName evidence="1">DsrH/TusB family sulfur relay protein</fullName>
    </submittedName>
</protein>
<keyword evidence="2" id="KW-1185">Reference proteome</keyword>
<sequence length="97" mass="10288">MLHLIAESTLTQALVERIAGGDDVVLQAGTVWAAFAGHRDNAKLSGLLAKGCHVYALSDVLAMNGIGHQQLLPGVVPIDYAQFVGLTVKNPVIHTWC</sequence>
<comment type="caution">
    <text evidence="1">The sequence shown here is derived from an EMBL/GenBank/DDBJ whole genome shotgun (WGS) entry which is preliminary data.</text>
</comment>
<dbReference type="EMBL" id="JANIBK010000139">
    <property type="protein sequence ID" value="MCQ8130245.1"/>
    <property type="molecule type" value="Genomic_DNA"/>
</dbReference>
<proteinExistence type="predicted"/>
<name>A0ABT1U8S3_9GAMM</name>
<dbReference type="RefSeq" id="WP_256616669.1">
    <property type="nucleotide sequence ID" value="NZ_JANIBK010000139.1"/>
</dbReference>
<evidence type="ECO:0000313" key="2">
    <source>
        <dbReference type="Proteomes" id="UP001524586"/>
    </source>
</evidence>
<dbReference type="Proteomes" id="UP001524586">
    <property type="component" value="Unassembled WGS sequence"/>
</dbReference>
<accession>A0ABT1U8S3</accession>
<dbReference type="InterPro" id="IPR007215">
    <property type="entry name" value="Sulphur_relay_TusB/DsrH"/>
</dbReference>
<reference evidence="1 2" key="1">
    <citation type="submission" date="2022-07" db="EMBL/GenBank/DDBJ databases">
        <title>Methylomonas rivi sp. nov., Methylomonas rosea sp. nov., Methylomonas aureus sp. nov. and Methylomonas subterranea sp. nov., four novel methanotrophs isolated from a freshwater creek and the deep terrestrial subsurface.</title>
        <authorList>
            <person name="Abin C."/>
            <person name="Sankaranarayanan K."/>
            <person name="Garner C."/>
            <person name="Sindelar R."/>
            <person name="Kotary K."/>
            <person name="Garner R."/>
            <person name="Barclay S."/>
            <person name="Lawson P."/>
            <person name="Krumholz L."/>
        </authorList>
    </citation>
    <scope>NUCLEOTIDE SEQUENCE [LARGE SCALE GENOMIC DNA]</scope>
    <source>
        <strain evidence="1 2">WSC-6</strain>
    </source>
</reference>
<gene>
    <name evidence="1" type="ORF">NP596_17435</name>
</gene>
<evidence type="ECO:0000313" key="1">
    <source>
        <dbReference type="EMBL" id="MCQ8130245.1"/>
    </source>
</evidence>
<dbReference type="InterPro" id="IPR027396">
    <property type="entry name" value="DsrEFH-like"/>
</dbReference>
<dbReference type="Pfam" id="PF04077">
    <property type="entry name" value="DsrH"/>
    <property type="match status" value="1"/>
</dbReference>